<evidence type="ECO:0000256" key="1">
    <source>
        <dbReference type="SAM" id="Phobius"/>
    </source>
</evidence>
<keyword evidence="1" id="KW-1133">Transmembrane helix</keyword>
<reference evidence="3 4" key="1">
    <citation type="submission" date="2014-03" db="EMBL/GenBank/DDBJ databases">
        <title>Genome sequence of Bordetella holmseii.</title>
        <authorList>
            <person name="Harvill E."/>
            <person name="Goodfield L.L."/>
            <person name="Ivanov Y."/>
            <person name="Meyer J.A."/>
            <person name="Newth C."/>
            <person name="Cassiday P."/>
            <person name="Tondella M.L."/>
            <person name="Liao P."/>
            <person name="Zimmerman J."/>
            <person name="Meert K."/>
            <person name="Wessel D."/>
            <person name="Berger J."/>
            <person name="Dean J.M."/>
            <person name="Holubkov R."/>
            <person name="Burr J."/>
            <person name="Liu T."/>
            <person name="Brinkac L.M."/>
            <person name="Sanka R."/>
            <person name="Kim M."/>
            <person name="Losada L."/>
        </authorList>
    </citation>
    <scope>NUCLEOTIDE SEQUENCE [LARGE SCALE GENOMIC DNA]</scope>
    <source>
        <strain evidence="3 4">CDC-H585-BH</strain>
    </source>
</reference>
<gene>
    <name evidence="3" type="ORF">L497_1284</name>
</gene>
<dbReference type="STRING" id="35814.BBB42_09810"/>
<feature type="domain" description="DUF1468" evidence="2">
    <location>
        <begin position="14"/>
        <end position="149"/>
    </location>
</feature>
<organism evidence="3 4">
    <name type="scientific">Bordetella holmesii CDC-H585-BH</name>
    <dbReference type="NCBI Taxonomy" id="1331206"/>
    <lineage>
        <taxon>Bacteria</taxon>
        <taxon>Pseudomonadati</taxon>
        <taxon>Pseudomonadota</taxon>
        <taxon>Betaproteobacteria</taxon>
        <taxon>Burkholderiales</taxon>
        <taxon>Alcaligenaceae</taxon>
        <taxon>Bordetella</taxon>
    </lineage>
</organism>
<dbReference type="EMBL" id="JFZZ01000035">
    <property type="protein sequence ID" value="KAK96786.1"/>
    <property type="molecule type" value="Genomic_DNA"/>
</dbReference>
<feature type="transmembrane region" description="Helical" evidence="1">
    <location>
        <begin position="124"/>
        <end position="144"/>
    </location>
</feature>
<dbReference type="RefSeq" id="WP_005019480.1">
    <property type="nucleotide sequence ID" value="NZ_JFZZ01000035.1"/>
</dbReference>
<dbReference type="Pfam" id="PF07331">
    <property type="entry name" value="TctB"/>
    <property type="match status" value="1"/>
</dbReference>
<evidence type="ECO:0000259" key="2">
    <source>
        <dbReference type="Pfam" id="PF07331"/>
    </source>
</evidence>
<protein>
    <submittedName>
        <fullName evidence="3">Tripartite tricarboxylate transporter TctB family protein</fullName>
    </submittedName>
</protein>
<name>A0A158M8A1_9BORD</name>
<comment type="caution">
    <text evidence="3">The sequence shown here is derived from an EMBL/GenBank/DDBJ whole genome shotgun (WGS) entry which is preliminary data.</text>
</comment>
<accession>A0A158M8A1</accession>
<dbReference type="AlphaFoldDB" id="A0A158M8A1"/>
<dbReference type="GeneID" id="93119879"/>
<keyword evidence="1" id="KW-0472">Membrane</keyword>
<evidence type="ECO:0000313" key="3">
    <source>
        <dbReference type="EMBL" id="KAK96786.1"/>
    </source>
</evidence>
<feature type="transmembrane region" description="Helical" evidence="1">
    <location>
        <begin position="12"/>
        <end position="32"/>
    </location>
</feature>
<feature type="transmembrane region" description="Helical" evidence="1">
    <location>
        <begin position="82"/>
        <end position="112"/>
    </location>
</feature>
<evidence type="ECO:0000313" key="4">
    <source>
        <dbReference type="Proteomes" id="UP000026682"/>
    </source>
</evidence>
<feature type="transmembrane region" description="Helical" evidence="1">
    <location>
        <begin position="44"/>
        <end position="61"/>
    </location>
</feature>
<dbReference type="PATRIC" id="fig|1331206.3.peg.807"/>
<keyword evidence="1" id="KW-0812">Transmembrane</keyword>
<dbReference type="InterPro" id="IPR009936">
    <property type="entry name" value="DUF1468"/>
</dbReference>
<proteinExistence type="predicted"/>
<dbReference type="Proteomes" id="UP000026682">
    <property type="component" value="Unassembled WGS sequence"/>
</dbReference>
<sequence length="154" mass="16284">MQQESRSERHEWAAGGAMIVLGLGAFALATTYQLGTLGRMGPGMFPAILGALLALLGVAIWRTRRQDGAETDAGPAPSQWRGWACITAGLLTFILLGQYGGLIPATFGLVFISALGDRQHTLKTAALLAAGVTALGVAIFSWGLQLQFPLFRWG</sequence>